<dbReference type="PANTHER" id="PTHR33406:SF6">
    <property type="entry name" value="MEMBRANE PROTEIN YDGH-RELATED"/>
    <property type="match status" value="1"/>
</dbReference>
<dbReference type="Gene3D" id="1.20.1640.10">
    <property type="entry name" value="Multidrug efflux transporter AcrB transmembrane domain"/>
    <property type="match status" value="2"/>
</dbReference>
<evidence type="ECO:0000259" key="8">
    <source>
        <dbReference type="Pfam" id="PF03176"/>
    </source>
</evidence>
<feature type="transmembrane region" description="Helical" evidence="7">
    <location>
        <begin position="121"/>
        <end position="139"/>
    </location>
</feature>
<feature type="transmembrane region" description="Helical" evidence="7">
    <location>
        <begin position="445"/>
        <end position="470"/>
    </location>
</feature>
<evidence type="ECO:0000256" key="4">
    <source>
        <dbReference type="ARBA" id="ARBA00022692"/>
    </source>
</evidence>
<gene>
    <name evidence="9" type="ORF">METZ01_LOCUS174282</name>
</gene>
<dbReference type="GO" id="GO:0005886">
    <property type="term" value="C:plasma membrane"/>
    <property type="evidence" value="ECO:0007669"/>
    <property type="project" value="UniProtKB-SubCell"/>
</dbReference>
<evidence type="ECO:0000256" key="6">
    <source>
        <dbReference type="ARBA" id="ARBA00023136"/>
    </source>
</evidence>
<dbReference type="Pfam" id="PF03176">
    <property type="entry name" value="MMPL"/>
    <property type="match status" value="2"/>
</dbReference>
<reference evidence="9" key="1">
    <citation type="submission" date="2018-05" db="EMBL/GenBank/DDBJ databases">
        <authorList>
            <person name="Lanie J.A."/>
            <person name="Ng W.-L."/>
            <person name="Kazmierczak K.M."/>
            <person name="Andrzejewski T.M."/>
            <person name="Davidsen T.M."/>
            <person name="Wayne K.J."/>
            <person name="Tettelin H."/>
            <person name="Glass J.I."/>
            <person name="Rusch D."/>
            <person name="Podicherti R."/>
            <person name="Tsui H.-C.T."/>
            <person name="Winkler M.E."/>
        </authorList>
    </citation>
    <scope>NUCLEOTIDE SEQUENCE</scope>
</reference>
<feature type="domain" description="Membrane transport protein MMPL" evidence="8">
    <location>
        <begin position="12"/>
        <end position="87"/>
    </location>
</feature>
<feature type="transmembrane region" description="Helical" evidence="7">
    <location>
        <begin position="372"/>
        <end position="392"/>
    </location>
</feature>
<organism evidence="9">
    <name type="scientific">marine metagenome</name>
    <dbReference type="NCBI Taxonomy" id="408172"/>
    <lineage>
        <taxon>unclassified sequences</taxon>
        <taxon>metagenomes</taxon>
        <taxon>ecological metagenomes</taxon>
    </lineage>
</organism>
<name>A0A382C5P9_9ZZZZ</name>
<dbReference type="EMBL" id="UINC01032940">
    <property type="protein sequence ID" value="SVB21428.1"/>
    <property type="molecule type" value="Genomic_DNA"/>
</dbReference>
<feature type="transmembrane region" description="Helical" evidence="7">
    <location>
        <begin position="60"/>
        <end position="85"/>
    </location>
</feature>
<dbReference type="AlphaFoldDB" id="A0A382C5P9"/>
<comment type="similarity">
    <text evidence="2">Belongs to the resistance-nodulation-cell division (RND) (TC 2.A.6) family. MmpL subfamily.</text>
</comment>
<evidence type="ECO:0000256" key="3">
    <source>
        <dbReference type="ARBA" id="ARBA00022475"/>
    </source>
</evidence>
<dbReference type="InterPro" id="IPR050545">
    <property type="entry name" value="Mycobact_MmpL"/>
</dbReference>
<keyword evidence="5 7" id="KW-1133">Transmembrane helix</keyword>
<evidence type="ECO:0000256" key="1">
    <source>
        <dbReference type="ARBA" id="ARBA00004651"/>
    </source>
</evidence>
<feature type="transmembrane region" description="Helical" evidence="7">
    <location>
        <begin position="314"/>
        <end position="338"/>
    </location>
</feature>
<keyword evidence="3" id="KW-1003">Cell membrane</keyword>
<dbReference type="InterPro" id="IPR004869">
    <property type="entry name" value="MMPL_dom"/>
</dbReference>
<evidence type="ECO:0000256" key="2">
    <source>
        <dbReference type="ARBA" id="ARBA00010157"/>
    </source>
</evidence>
<protein>
    <recommendedName>
        <fullName evidence="8">Membrane transport protein MMPL domain-containing protein</fullName>
    </recommendedName>
</protein>
<evidence type="ECO:0000313" key="9">
    <source>
        <dbReference type="EMBL" id="SVB21428.1"/>
    </source>
</evidence>
<sequence>ANSDGVHVMTKFFKKLRLSRDKKKAITQTMMSLLLPIFLTSLTTIVAFLSMIFSPLEVQTGYGVCIAIGITWAWILSTTFLPSLIGLKKWDMDSKAVKQSSYLENIIDKFGQRVLNSPKKVLSSGIILVLVGLVGINWLNVEVDIQSFFGKDTEIRQSLEFLDKEMVGTMDLQFRVEGDMKEPVNLKFMEDLQTFLESHPEVTTAFSITDIIKQMHRVFMDNDLAFETIPDSREKISNLFTMYSWSRDPDDDFSSLVDDDYSVGLTTALMRNMSSKEIISFAKEIEELIADDRNTDLGITITGMMVVFRDLVGLIVRSSFISISVSIIVIALIAGFFFNRLIWGALAVVPLTTAVILNFGFMGIFGIDLSHITAILSSIIIGVGVDFSIHYISQYKRLVKHGTNPNVLSRKVVDDVGYPIILDALSNMAFGALLFSWFVPIQHMGGLMVFSMVSTSVGTLTLLATLAEIFKVRLIRKRG</sequence>
<accession>A0A382C5P9</accession>
<dbReference type="PANTHER" id="PTHR33406">
    <property type="entry name" value="MEMBRANE PROTEIN MJ1562-RELATED"/>
    <property type="match status" value="1"/>
</dbReference>
<keyword evidence="6 7" id="KW-0472">Membrane</keyword>
<proteinExistence type="inferred from homology"/>
<keyword evidence="4 7" id="KW-0812">Transmembrane</keyword>
<feature type="non-terminal residue" evidence="9">
    <location>
        <position position="1"/>
    </location>
</feature>
<feature type="domain" description="Membrane transport protein MMPL" evidence="8">
    <location>
        <begin position="243"/>
        <end position="468"/>
    </location>
</feature>
<feature type="transmembrane region" description="Helical" evidence="7">
    <location>
        <begin position="420"/>
        <end position="439"/>
    </location>
</feature>
<evidence type="ECO:0000256" key="5">
    <source>
        <dbReference type="ARBA" id="ARBA00022989"/>
    </source>
</evidence>
<feature type="transmembrane region" description="Helical" evidence="7">
    <location>
        <begin position="345"/>
        <end position="366"/>
    </location>
</feature>
<feature type="transmembrane region" description="Helical" evidence="7">
    <location>
        <begin position="33"/>
        <end position="54"/>
    </location>
</feature>
<dbReference type="SUPFAM" id="SSF82866">
    <property type="entry name" value="Multidrug efflux transporter AcrB transmembrane domain"/>
    <property type="match status" value="2"/>
</dbReference>
<evidence type="ECO:0000256" key="7">
    <source>
        <dbReference type="SAM" id="Phobius"/>
    </source>
</evidence>
<comment type="subcellular location">
    <subcellularLocation>
        <location evidence="1">Cell membrane</location>
        <topology evidence="1">Multi-pass membrane protein</topology>
    </subcellularLocation>
</comment>